<dbReference type="Pfam" id="PF07727">
    <property type="entry name" value="RVT_2"/>
    <property type="match status" value="1"/>
</dbReference>
<evidence type="ECO:0000259" key="1">
    <source>
        <dbReference type="Pfam" id="PF07727"/>
    </source>
</evidence>
<dbReference type="EMBL" id="BKCJ010003453">
    <property type="protein sequence ID" value="GEU55177.1"/>
    <property type="molecule type" value="Genomic_DNA"/>
</dbReference>
<dbReference type="InterPro" id="IPR013103">
    <property type="entry name" value="RVT_2"/>
</dbReference>
<proteinExistence type="predicted"/>
<comment type="caution">
    <text evidence="2">The sequence shown here is derived from an EMBL/GenBank/DDBJ whole genome shotgun (WGS) entry which is preliminary data.</text>
</comment>
<sequence length="258" mass="30036">MIINLKWIFKVKLDEYGEVLKNKARLVAKGYRQEEGIDFEESFASVAHIEAIRIFIVYVAHMNMKVFQMDLKTTFLNGILKEEVYKHGLDQCDPIDIPMLEMLKLDKDPNETPVDPTRYRGMVGSLMYLTASRPDLVFAICMCARYQAKPTEKHLTSVKRFFRYLKGTINMGLWYPKDTGFNLTAFVDTDHVERLKADNTIRVNQIVTIFLIESSIHILDQNRYPVDKSLIHLESHKSPTAELFDVDSRRISIHHCKY</sequence>
<protein>
    <recommendedName>
        <fullName evidence="1">Reverse transcriptase Ty1/copia-type domain-containing protein</fullName>
    </recommendedName>
</protein>
<organism evidence="2">
    <name type="scientific">Tanacetum cinerariifolium</name>
    <name type="common">Dalmatian daisy</name>
    <name type="synonym">Chrysanthemum cinerariifolium</name>
    <dbReference type="NCBI Taxonomy" id="118510"/>
    <lineage>
        <taxon>Eukaryota</taxon>
        <taxon>Viridiplantae</taxon>
        <taxon>Streptophyta</taxon>
        <taxon>Embryophyta</taxon>
        <taxon>Tracheophyta</taxon>
        <taxon>Spermatophyta</taxon>
        <taxon>Magnoliopsida</taxon>
        <taxon>eudicotyledons</taxon>
        <taxon>Gunneridae</taxon>
        <taxon>Pentapetalae</taxon>
        <taxon>asterids</taxon>
        <taxon>campanulids</taxon>
        <taxon>Asterales</taxon>
        <taxon>Asteraceae</taxon>
        <taxon>Asteroideae</taxon>
        <taxon>Anthemideae</taxon>
        <taxon>Anthemidinae</taxon>
        <taxon>Tanacetum</taxon>
    </lineage>
</organism>
<dbReference type="PANTHER" id="PTHR11439">
    <property type="entry name" value="GAG-POL-RELATED RETROTRANSPOSON"/>
    <property type="match status" value="1"/>
</dbReference>
<reference evidence="2" key="1">
    <citation type="journal article" date="2019" name="Sci. Rep.">
        <title>Draft genome of Tanacetum cinerariifolium, the natural source of mosquito coil.</title>
        <authorList>
            <person name="Yamashiro T."/>
            <person name="Shiraishi A."/>
            <person name="Satake H."/>
            <person name="Nakayama K."/>
        </authorList>
    </citation>
    <scope>NUCLEOTIDE SEQUENCE</scope>
</reference>
<gene>
    <name evidence="2" type="ORF">Tci_027155</name>
</gene>
<dbReference type="AlphaFoldDB" id="A0A6L2L2T5"/>
<feature type="domain" description="Reverse transcriptase Ty1/copia-type" evidence="1">
    <location>
        <begin position="3"/>
        <end position="86"/>
    </location>
</feature>
<accession>A0A6L2L2T5</accession>
<dbReference type="PANTHER" id="PTHR11439:SF483">
    <property type="entry name" value="PEPTIDE SYNTHASE GLIP-LIKE, PUTATIVE (AFU_ORTHOLOGUE AFUA_3G12920)-RELATED"/>
    <property type="match status" value="1"/>
</dbReference>
<evidence type="ECO:0000313" key="2">
    <source>
        <dbReference type="EMBL" id="GEU55177.1"/>
    </source>
</evidence>
<name>A0A6L2L2T5_TANCI</name>